<feature type="compositionally biased region" description="Basic residues" evidence="1">
    <location>
        <begin position="99"/>
        <end position="115"/>
    </location>
</feature>
<reference evidence="4" key="1">
    <citation type="journal article" date="2017" name="Nat. Ecol. Evol.">
        <title>Genome expansion and lineage-specific genetic innovations in the forest pathogenic fungi Armillaria.</title>
        <authorList>
            <person name="Sipos G."/>
            <person name="Prasanna A.N."/>
            <person name="Walter M.C."/>
            <person name="O'Connor E."/>
            <person name="Balint B."/>
            <person name="Krizsan K."/>
            <person name="Kiss B."/>
            <person name="Hess J."/>
            <person name="Varga T."/>
            <person name="Slot J."/>
            <person name="Riley R."/>
            <person name="Boka B."/>
            <person name="Rigling D."/>
            <person name="Barry K."/>
            <person name="Lee J."/>
            <person name="Mihaltcheva S."/>
            <person name="LaButti K."/>
            <person name="Lipzen A."/>
            <person name="Waldron R."/>
            <person name="Moloney N.M."/>
            <person name="Sperisen C."/>
            <person name="Kredics L."/>
            <person name="Vagvoelgyi C."/>
            <person name="Patrignani A."/>
            <person name="Fitzpatrick D."/>
            <person name="Nagy I."/>
            <person name="Doyle S."/>
            <person name="Anderson J.B."/>
            <person name="Grigoriev I.V."/>
            <person name="Gueldener U."/>
            <person name="Muensterkoetter M."/>
            <person name="Nagy L.G."/>
        </authorList>
    </citation>
    <scope>NUCLEOTIDE SEQUENCE [LARGE SCALE GENOMIC DNA]</scope>
    <source>
        <strain evidence="4">C18/9</strain>
    </source>
</reference>
<protein>
    <recommendedName>
        <fullName evidence="2">Protein kinase domain-containing protein</fullName>
    </recommendedName>
</protein>
<proteinExistence type="predicted"/>
<dbReference type="EMBL" id="FUEG01000014">
    <property type="protein sequence ID" value="SJL11600.1"/>
    <property type="molecule type" value="Genomic_DNA"/>
</dbReference>
<name>A0A284RS69_ARMOS</name>
<dbReference type="Gene3D" id="1.10.510.10">
    <property type="entry name" value="Transferase(Phosphotransferase) domain 1"/>
    <property type="match status" value="1"/>
</dbReference>
<feature type="region of interest" description="Disordered" evidence="1">
    <location>
        <begin position="1"/>
        <end position="21"/>
    </location>
</feature>
<dbReference type="STRING" id="47428.A0A284RS69"/>
<dbReference type="SMART" id="SM00220">
    <property type="entry name" value="S_TKc"/>
    <property type="match status" value="1"/>
</dbReference>
<dbReference type="AlphaFoldDB" id="A0A284RS69"/>
<evidence type="ECO:0000313" key="3">
    <source>
        <dbReference type="EMBL" id="SJL11600.1"/>
    </source>
</evidence>
<dbReference type="GO" id="GO:0005524">
    <property type="term" value="F:ATP binding"/>
    <property type="evidence" value="ECO:0007669"/>
    <property type="project" value="InterPro"/>
</dbReference>
<feature type="region of interest" description="Disordered" evidence="1">
    <location>
        <begin position="66"/>
        <end position="170"/>
    </location>
</feature>
<organism evidence="3 4">
    <name type="scientific">Armillaria ostoyae</name>
    <name type="common">Armillaria root rot fungus</name>
    <dbReference type="NCBI Taxonomy" id="47428"/>
    <lineage>
        <taxon>Eukaryota</taxon>
        <taxon>Fungi</taxon>
        <taxon>Dikarya</taxon>
        <taxon>Basidiomycota</taxon>
        <taxon>Agaricomycotina</taxon>
        <taxon>Agaricomycetes</taxon>
        <taxon>Agaricomycetidae</taxon>
        <taxon>Agaricales</taxon>
        <taxon>Marasmiineae</taxon>
        <taxon>Physalacriaceae</taxon>
        <taxon>Armillaria</taxon>
    </lineage>
</organism>
<dbReference type="InterPro" id="IPR008978">
    <property type="entry name" value="HSP20-like_chaperone"/>
</dbReference>
<dbReference type="Gene3D" id="2.60.40.790">
    <property type="match status" value="1"/>
</dbReference>
<feature type="compositionally biased region" description="Polar residues" evidence="1">
    <location>
        <begin position="9"/>
        <end position="18"/>
    </location>
</feature>
<dbReference type="PROSITE" id="PS50011">
    <property type="entry name" value="PROTEIN_KINASE_DOM"/>
    <property type="match status" value="1"/>
</dbReference>
<dbReference type="CDD" id="cd06464">
    <property type="entry name" value="ACD_sHsps-like"/>
    <property type="match status" value="1"/>
</dbReference>
<dbReference type="InterPro" id="IPR000719">
    <property type="entry name" value="Prot_kinase_dom"/>
</dbReference>
<feature type="compositionally biased region" description="Polar residues" evidence="1">
    <location>
        <begin position="69"/>
        <end position="81"/>
    </location>
</feature>
<dbReference type="SUPFAM" id="SSF49764">
    <property type="entry name" value="HSP20-like chaperones"/>
    <property type="match status" value="1"/>
</dbReference>
<keyword evidence="4" id="KW-1185">Reference proteome</keyword>
<accession>A0A284RS69</accession>
<gene>
    <name evidence="3" type="ORF">ARMOST_15006</name>
</gene>
<dbReference type="Proteomes" id="UP000219338">
    <property type="component" value="Unassembled WGS sequence"/>
</dbReference>
<feature type="compositionally biased region" description="Pro residues" evidence="1">
    <location>
        <begin position="138"/>
        <end position="152"/>
    </location>
</feature>
<feature type="domain" description="Protein kinase" evidence="2">
    <location>
        <begin position="377"/>
        <end position="611"/>
    </location>
</feature>
<evidence type="ECO:0000259" key="2">
    <source>
        <dbReference type="PROSITE" id="PS50011"/>
    </source>
</evidence>
<dbReference type="InterPro" id="IPR011009">
    <property type="entry name" value="Kinase-like_dom_sf"/>
</dbReference>
<dbReference type="GO" id="GO:0004672">
    <property type="term" value="F:protein kinase activity"/>
    <property type="evidence" value="ECO:0007669"/>
    <property type="project" value="InterPro"/>
</dbReference>
<dbReference type="OrthoDB" id="78858at2759"/>
<sequence length="611" mass="69625">MSYPFHGQYSEQYSNPSTPREAFPSWEVIEHQPQAQQSEPVFTGQLSPLTPTLMPIYTQNVQPEHLAGASQSSPVDNNTIQILPAPQPSTSEPSTRERQHLRRTPPRSREHRVHPYARPGSAAGPSENQGPIIRFVPPILPPVRAPTAPPTPQHLRSDSSPASAGSRERTSLLLSPASRTLVIRYDWRYDPETTTITAYFELPGVKREDISIRLWTCFYNHSRQVTVYATRHAPFPGAVTSRDPGPGSDIYWIEGKYGQCKRSIVVSPDCKVRPYPSFSYPPEDIDARYEDGILVLKIQCGPPDDKNETKPQFTQRHLGTAYHVYPKIQKGKRAKYFGSHSSPSSPLADIRFDHGVRPIGLLRGSRILSQESLDVFYEDEHIIRYGHKWRIIDATRISDGCKVVLKVVQRFLPDDFELEIIQFLSSAELKDDPRNRVIPLLDIIQPPGENWILIVMPMFHPFASPNFHCISEFVELFRQLLIGLEFMHSLNIAHRDISINNVLMDHRRVIPNGFHFAMDDSHDGVTCGLCTELRCSVAPVNYCYIDFEFAQRFPEGIEKATVSEIVGQRVPEMKNSDDVPYNPFKADVYQLGKTMLMIFEVEFSFYWDRLD</sequence>
<dbReference type="SUPFAM" id="SSF56112">
    <property type="entry name" value="Protein kinase-like (PK-like)"/>
    <property type="match status" value="1"/>
</dbReference>
<evidence type="ECO:0000313" key="4">
    <source>
        <dbReference type="Proteomes" id="UP000219338"/>
    </source>
</evidence>
<evidence type="ECO:0000256" key="1">
    <source>
        <dbReference type="SAM" id="MobiDB-lite"/>
    </source>
</evidence>